<dbReference type="EC" id="2.5.1.60" evidence="2 9"/>
<dbReference type="FunFam" id="1.25.40.120:FF:000035">
    <property type="entry name" value="Geranylgeranyl transferase type-2 subunit alpha"/>
    <property type="match status" value="1"/>
</dbReference>
<keyword evidence="4 9" id="KW-0637">Prenyltransferase</keyword>
<evidence type="ECO:0000256" key="9">
    <source>
        <dbReference type="RuleBase" id="RU367120"/>
    </source>
</evidence>
<accession>A0A3M7P2D1</accession>
<dbReference type="Pfam" id="PF01239">
    <property type="entry name" value="PPTA"/>
    <property type="match status" value="4"/>
</dbReference>
<dbReference type="OrthoDB" id="1658at2759"/>
<evidence type="ECO:0000256" key="5">
    <source>
        <dbReference type="ARBA" id="ARBA00022679"/>
    </source>
</evidence>
<evidence type="ECO:0000313" key="11">
    <source>
        <dbReference type="Proteomes" id="UP000276133"/>
    </source>
</evidence>
<dbReference type="InterPro" id="IPR002088">
    <property type="entry name" value="Prenyl_trans_a"/>
</dbReference>
<organism evidence="10 11">
    <name type="scientific">Brachionus plicatilis</name>
    <name type="common">Marine rotifer</name>
    <name type="synonym">Brachionus muelleri</name>
    <dbReference type="NCBI Taxonomy" id="10195"/>
    <lineage>
        <taxon>Eukaryota</taxon>
        <taxon>Metazoa</taxon>
        <taxon>Spiralia</taxon>
        <taxon>Gnathifera</taxon>
        <taxon>Rotifera</taxon>
        <taxon>Eurotatoria</taxon>
        <taxon>Monogononta</taxon>
        <taxon>Pseudotrocha</taxon>
        <taxon>Ploima</taxon>
        <taxon>Brachionidae</taxon>
        <taxon>Brachionus</taxon>
    </lineage>
</organism>
<dbReference type="EMBL" id="REGN01014081">
    <property type="protein sequence ID" value="RMZ93089.1"/>
    <property type="molecule type" value="Genomic_DNA"/>
</dbReference>
<keyword evidence="5 9" id="KW-0808">Transferase</keyword>
<comment type="similarity">
    <text evidence="1 9">Belongs to the protein prenyltransferase subunit alpha family.</text>
</comment>
<evidence type="ECO:0000256" key="4">
    <source>
        <dbReference type="ARBA" id="ARBA00022602"/>
    </source>
</evidence>
<reference evidence="10 11" key="1">
    <citation type="journal article" date="2018" name="Sci. Rep.">
        <title>Genomic signatures of local adaptation to the degree of environmental predictability in rotifers.</title>
        <authorList>
            <person name="Franch-Gras L."/>
            <person name="Hahn C."/>
            <person name="Garcia-Roger E.M."/>
            <person name="Carmona M.J."/>
            <person name="Serra M."/>
            <person name="Gomez A."/>
        </authorList>
    </citation>
    <scope>NUCLEOTIDE SEQUENCE [LARGE SCALE GENOMIC DNA]</scope>
    <source>
        <strain evidence="10">HYR1</strain>
    </source>
</reference>
<dbReference type="STRING" id="10195.A0A3M7P2D1"/>
<evidence type="ECO:0000256" key="7">
    <source>
        <dbReference type="ARBA" id="ARBA00031267"/>
    </source>
</evidence>
<name>A0A3M7P2D1_BRAPC</name>
<dbReference type="Gene3D" id="1.25.40.120">
    <property type="entry name" value="Protein prenylyltransferase"/>
    <property type="match status" value="1"/>
</dbReference>
<evidence type="ECO:0000256" key="1">
    <source>
        <dbReference type="ARBA" id="ARBA00006734"/>
    </source>
</evidence>
<dbReference type="PANTHER" id="PTHR11129">
    <property type="entry name" value="PROTEIN FARNESYLTRANSFERASE ALPHA SUBUNIT/RAB GERANYLGERANYL TRANSFERASE ALPHA SUBUNIT"/>
    <property type="match status" value="1"/>
</dbReference>
<keyword evidence="11" id="KW-1185">Reference proteome</keyword>
<evidence type="ECO:0000256" key="2">
    <source>
        <dbReference type="ARBA" id="ARBA00012656"/>
    </source>
</evidence>
<gene>
    <name evidence="10" type="ORF">BpHYR1_000926</name>
</gene>
<dbReference type="PROSITE" id="PS51147">
    <property type="entry name" value="PFTA"/>
    <property type="match status" value="3"/>
</dbReference>
<dbReference type="AlphaFoldDB" id="A0A3M7P2D1"/>
<comment type="function">
    <text evidence="9">Catalyzes the transfer of a geranyl-geranyl moiety from geranyl-geranyl pyrophosphate to cysteines occuring in specific C-terminal amino acid sequences.</text>
</comment>
<proteinExistence type="inferred from homology"/>
<comment type="caution">
    <text evidence="10">The sequence shown here is derived from an EMBL/GenBank/DDBJ whole genome shotgun (WGS) entry which is preliminary data.</text>
</comment>
<dbReference type="GO" id="GO:0004663">
    <property type="term" value="F:Rab geranylgeranyltransferase activity"/>
    <property type="evidence" value="ECO:0007669"/>
    <property type="project" value="UniProtKB-UniRule"/>
</dbReference>
<dbReference type="GO" id="GO:0097354">
    <property type="term" value="P:prenylation"/>
    <property type="evidence" value="ECO:0007669"/>
    <property type="project" value="UniProtKB-UniRule"/>
</dbReference>
<sequence>MHGRLKVRTTEEQAERKRLEREKKLKAYKYAMSECLLRIKNKQFDETGQKLSEQVLASNPDIQTLWNLRKKNVEFFEQSACEEDTIKILTEICLKKNPKSYPTWYHRQWCLLRSNSRKLGEKNENLNWKNELNLCSKFLNQDERNFHCWRHRFFVVAHGNLEKKNELEFTSDKISSNFSNYSSWHYRNKLIEELYYQNQIDNEIFKNELNLIENAVYTDPNDQSAWIYQKWLLLEHQKSIIKELVLDCKNREISIHFTKEIDLNKNFKFDENGWRLEEKIWKTGSNDDQSELNKLFENLTRSRHSKSSGFPIELLLDLNDEKNLYEFKSKFKMRDLTLDSEILSNHFGNMMELNQFENENSKWCMLKLVELMGIMDFDKYKENIFSYLDKLADQVDPYRKNYYLDIKCKLKENNS</sequence>
<dbReference type="PANTHER" id="PTHR11129:SF2">
    <property type="entry name" value="GERANYLGERANYL TRANSFERASE TYPE-2 SUBUNIT ALPHA"/>
    <property type="match status" value="1"/>
</dbReference>
<protein>
    <recommendedName>
        <fullName evidence="3 9">Geranylgeranyl transferase type-2 subunit alpha</fullName>
        <ecNumber evidence="2 9">2.5.1.60</ecNumber>
    </recommendedName>
    <alternativeName>
        <fullName evidence="7 9">Geranylgeranyl transferase type II subunit alpha</fullName>
    </alternativeName>
</protein>
<dbReference type="Proteomes" id="UP000276133">
    <property type="component" value="Unassembled WGS sequence"/>
</dbReference>
<comment type="catalytic activity">
    <reaction evidence="8 9">
        <text>geranylgeranyl diphosphate + L-cysteinyl-[protein] = S-geranylgeranyl-L-cysteinyl-[protein] + diphosphate</text>
        <dbReference type="Rhea" id="RHEA:21240"/>
        <dbReference type="Rhea" id="RHEA-COMP:10131"/>
        <dbReference type="Rhea" id="RHEA-COMP:11537"/>
        <dbReference type="ChEBI" id="CHEBI:29950"/>
        <dbReference type="ChEBI" id="CHEBI:33019"/>
        <dbReference type="ChEBI" id="CHEBI:57533"/>
        <dbReference type="ChEBI" id="CHEBI:86021"/>
        <dbReference type="EC" id="2.5.1.60"/>
    </reaction>
</comment>
<dbReference type="GO" id="GO:0005968">
    <property type="term" value="C:Rab-protein geranylgeranyltransferase complex"/>
    <property type="evidence" value="ECO:0007669"/>
    <property type="project" value="TreeGrafter"/>
</dbReference>
<evidence type="ECO:0000256" key="6">
    <source>
        <dbReference type="ARBA" id="ARBA00022737"/>
    </source>
</evidence>
<dbReference type="Gene3D" id="2.60.40.1130">
    <property type="entry name" value="Rab geranylgeranyltransferase alpha-subunit, insert domain"/>
    <property type="match status" value="1"/>
</dbReference>
<evidence type="ECO:0000256" key="3">
    <source>
        <dbReference type="ARBA" id="ARBA00014772"/>
    </source>
</evidence>
<dbReference type="SUPFAM" id="SSF48439">
    <property type="entry name" value="Protein prenylyltransferase"/>
    <property type="match status" value="1"/>
</dbReference>
<evidence type="ECO:0000313" key="10">
    <source>
        <dbReference type="EMBL" id="RMZ93089.1"/>
    </source>
</evidence>
<evidence type="ECO:0000256" key="8">
    <source>
        <dbReference type="ARBA" id="ARBA00047658"/>
    </source>
</evidence>
<keyword evidence="6" id="KW-0677">Repeat</keyword>